<dbReference type="SUPFAM" id="SSF52058">
    <property type="entry name" value="L domain-like"/>
    <property type="match status" value="1"/>
</dbReference>
<organism evidence="5">
    <name type="scientific">Fopius arisanus</name>
    <dbReference type="NCBI Taxonomy" id="64838"/>
    <lineage>
        <taxon>Eukaryota</taxon>
        <taxon>Metazoa</taxon>
        <taxon>Ecdysozoa</taxon>
        <taxon>Arthropoda</taxon>
        <taxon>Hexapoda</taxon>
        <taxon>Insecta</taxon>
        <taxon>Pterygota</taxon>
        <taxon>Neoptera</taxon>
        <taxon>Endopterygota</taxon>
        <taxon>Hymenoptera</taxon>
        <taxon>Apocrita</taxon>
        <taxon>Ichneumonoidea</taxon>
        <taxon>Braconidae</taxon>
        <taxon>Opiinae</taxon>
        <taxon>Fopius</taxon>
    </lineage>
</organism>
<name>A0A0C9RVN5_9HYME</name>
<dbReference type="PANTHER" id="PTHR24373:SF275">
    <property type="entry name" value="TIR DOMAIN-CONTAINING PROTEIN"/>
    <property type="match status" value="1"/>
</dbReference>
<evidence type="ECO:0000256" key="2">
    <source>
        <dbReference type="ARBA" id="ARBA00022729"/>
    </source>
</evidence>
<keyword evidence="2 4" id="KW-0732">Signal</keyword>
<evidence type="ECO:0000256" key="1">
    <source>
        <dbReference type="ARBA" id="ARBA00022614"/>
    </source>
</evidence>
<dbReference type="SMART" id="SM00369">
    <property type="entry name" value="LRR_TYP"/>
    <property type="match status" value="3"/>
</dbReference>
<dbReference type="EMBL" id="GBYB01011756">
    <property type="protein sequence ID" value="JAG81523.1"/>
    <property type="molecule type" value="Transcribed_RNA"/>
</dbReference>
<dbReference type="InterPro" id="IPR032675">
    <property type="entry name" value="LRR_dom_sf"/>
</dbReference>
<evidence type="ECO:0000256" key="3">
    <source>
        <dbReference type="ARBA" id="ARBA00022737"/>
    </source>
</evidence>
<dbReference type="Pfam" id="PF13855">
    <property type="entry name" value="LRR_8"/>
    <property type="match status" value="1"/>
</dbReference>
<evidence type="ECO:0000256" key="4">
    <source>
        <dbReference type="SAM" id="SignalP"/>
    </source>
</evidence>
<sequence>METSLIFIYLSAFFLIAESLPESCHENADASVTCTWDMDPLCVDLHRVSVQSLTESSTNWTSKSIDLYSCHPLADTPFSVNLTNMFNNFEELTSINVINLKLHGLSSPFENLSTLEEIYLDRNHLNEFPRELFRGIPHLTTIAVFNQEIRNLSRDSFSEVGDNLQSLQLHKNQIEYIEPGTFDGLTHLDELNLEFNLLSSLPDGIFSDLKSLEALLLNGNSITSDFFSLTKGLQNLWHWSLEYSRKSNGSDTFIEGVTCRAALPMKKEGLHLCDIRFQHSSGNQETKWDEVSSSGHIRSKDDLARLVDSARFQQQKQHKQSVIPLE</sequence>
<dbReference type="PROSITE" id="PS51450">
    <property type="entry name" value="LRR"/>
    <property type="match status" value="1"/>
</dbReference>
<gene>
    <name evidence="5" type="primary">Cpn2_3</name>
    <name evidence="5" type="ORF">g.16198</name>
</gene>
<feature type="chain" id="PRO_5002219303" evidence="4">
    <location>
        <begin position="20"/>
        <end position="326"/>
    </location>
</feature>
<dbReference type="AlphaFoldDB" id="A0A0C9RVN5"/>
<accession>A0A0C9RVN5</accession>
<evidence type="ECO:0000313" key="5">
    <source>
        <dbReference type="EMBL" id="JAG81523.1"/>
    </source>
</evidence>
<proteinExistence type="predicted"/>
<dbReference type="InterPro" id="IPR003591">
    <property type="entry name" value="Leu-rich_rpt_typical-subtyp"/>
</dbReference>
<dbReference type="InterPro" id="IPR001611">
    <property type="entry name" value="Leu-rich_rpt"/>
</dbReference>
<dbReference type="PANTHER" id="PTHR24373">
    <property type="entry name" value="SLIT RELATED LEUCINE-RICH REPEAT NEURONAL PROTEIN"/>
    <property type="match status" value="1"/>
</dbReference>
<feature type="signal peptide" evidence="4">
    <location>
        <begin position="1"/>
        <end position="19"/>
    </location>
</feature>
<dbReference type="InterPro" id="IPR050328">
    <property type="entry name" value="Dev_Immune_Receptor"/>
</dbReference>
<dbReference type="Gene3D" id="3.80.10.10">
    <property type="entry name" value="Ribonuclease Inhibitor"/>
    <property type="match status" value="1"/>
</dbReference>
<keyword evidence="3" id="KW-0677">Repeat</keyword>
<reference evidence="5" key="1">
    <citation type="submission" date="2015-01" db="EMBL/GenBank/DDBJ databases">
        <title>Transcriptome Assembly of Fopius arisanus.</title>
        <authorList>
            <person name="Geib S."/>
        </authorList>
    </citation>
    <scope>NUCLEOTIDE SEQUENCE</scope>
</reference>
<protein>
    <submittedName>
        <fullName evidence="5">Cpn2_3 protein</fullName>
    </submittedName>
</protein>
<keyword evidence="1" id="KW-0433">Leucine-rich repeat</keyword>